<feature type="non-terminal residue" evidence="1">
    <location>
        <position position="1"/>
    </location>
</feature>
<sequence length="305" mass="35341">AKFFGIKYVDDRVWKTNRVETKIYMEGLFAKMFTMFTGMKIVTSDATRKELMKLQGESAKEITMDRYFDEIDGKTLTLNEFEDFLSKVLLIETNRVFNILDKDREDYFLTQLTTLRHVINGLTGGTNKSIKTMITNFGTVKEIVKILKSVSEAQRLLLFVPHLSLIDSFSKMLTNKKRDMSTFHPHDFFEQTSKFFVLVCNGELTFVERHEDTSNSGTNRTFGPRGFQCPGNIYVIKFIKSILSFLQTFDIKVEGDAIISNKRFKNITNKNDIKITFKKSERLYVNDNSDINDNKEMDEVSTSNE</sequence>
<name>A0A3G4ZT11_9VIRU</name>
<evidence type="ECO:0008006" key="2">
    <source>
        <dbReference type="Google" id="ProtNLM"/>
    </source>
</evidence>
<organism evidence="1">
    <name type="scientific">Edafosvirus sp</name>
    <dbReference type="NCBI Taxonomy" id="2487765"/>
    <lineage>
        <taxon>Viruses</taxon>
        <taxon>Varidnaviria</taxon>
        <taxon>Bamfordvirae</taxon>
        <taxon>Nucleocytoviricota</taxon>
        <taxon>Megaviricetes</taxon>
        <taxon>Imitervirales</taxon>
        <taxon>Mimiviridae</taxon>
        <taxon>Klosneuvirinae</taxon>
    </lineage>
</organism>
<proteinExistence type="predicted"/>
<protein>
    <recommendedName>
        <fullName evidence="2">Cytochrome P450</fullName>
    </recommendedName>
</protein>
<accession>A0A3G4ZT11</accession>
<evidence type="ECO:0000313" key="1">
    <source>
        <dbReference type="EMBL" id="AYV78017.1"/>
    </source>
</evidence>
<gene>
    <name evidence="1" type="ORF">Edafosvirus4_1</name>
</gene>
<dbReference type="EMBL" id="MK072069">
    <property type="protein sequence ID" value="AYV78017.1"/>
    <property type="molecule type" value="Genomic_DNA"/>
</dbReference>
<reference evidence="1" key="1">
    <citation type="submission" date="2018-10" db="EMBL/GenBank/DDBJ databases">
        <title>Hidden diversity of soil giant viruses.</title>
        <authorList>
            <person name="Schulz F."/>
            <person name="Alteio L."/>
            <person name="Goudeau D."/>
            <person name="Ryan E.M."/>
            <person name="Malmstrom R.R."/>
            <person name="Blanchard J."/>
            <person name="Woyke T."/>
        </authorList>
    </citation>
    <scope>NUCLEOTIDE SEQUENCE</scope>
    <source>
        <strain evidence="1">EDV1</strain>
    </source>
</reference>